<dbReference type="Pfam" id="PF13561">
    <property type="entry name" value="adh_short_C2"/>
    <property type="match status" value="1"/>
</dbReference>
<dbReference type="SMART" id="SM00822">
    <property type="entry name" value="PKS_KR"/>
    <property type="match status" value="1"/>
</dbReference>
<keyword evidence="5" id="KW-1185">Reference proteome</keyword>
<evidence type="ECO:0000313" key="5">
    <source>
        <dbReference type="Proteomes" id="UP000000657"/>
    </source>
</evidence>
<organism evidence="4 5">
    <name type="scientific">Frankia alni (strain DSM 45986 / CECT 9034 / ACN14a)</name>
    <dbReference type="NCBI Taxonomy" id="326424"/>
    <lineage>
        <taxon>Bacteria</taxon>
        <taxon>Bacillati</taxon>
        <taxon>Actinomycetota</taxon>
        <taxon>Actinomycetes</taxon>
        <taxon>Frankiales</taxon>
        <taxon>Frankiaceae</taxon>
        <taxon>Frankia</taxon>
    </lineage>
</organism>
<dbReference type="KEGG" id="fal:FRAAL0420"/>
<evidence type="ECO:0000313" key="4">
    <source>
        <dbReference type="EMBL" id="CAJ59095.1"/>
    </source>
</evidence>
<dbReference type="GO" id="GO:0006633">
    <property type="term" value="P:fatty acid biosynthetic process"/>
    <property type="evidence" value="ECO:0007669"/>
    <property type="project" value="TreeGrafter"/>
</dbReference>
<dbReference type="PRINTS" id="PR00081">
    <property type="entry name" value="GDHRDH"/>
</dbReference>
<accession>Q0RTK3</accession>
<dbReference type="InterPro" id="IPR002347">
    <property type="entry name" value="SDR_fam"/>
</dbReference>
<dbReference type="CDD" id="cd05233">
    <property type="entry name" value="SDR_c"/>
    <property type="match status" value="1"/>
</dbReference>
<dbReference type="HOGENOM" id="CLU_010194_1_2_11"/>
<reference evidence="4 5" key="1">
    <citation type="journal article" date="2007" name="Genome Res.">
        <title>Genome characteristics of facultatively symbiotic Frankia sp. strains reflect host range and host plant biogeography.</title>
        <authorList>
            <person name="Normand P."/>
            <person name="Lapierre P."/>
            <person name="Tisa L.S."/>
            <person name="Gogarten J.P."/>
            <person name="Alloisio N."/>
            <person name="Bagnarol E."/>
            <person name="Bassi C.A."/>
            <person name="Berry A.M."/>
            <person name="Bickhart D.M."/>
            <person name="Choisne N."/>
            <person name="Couloux A."/>
            <person name="Cournoyer B."/>
            <person name="Cruveiller S."/>
            <person name="Daubin V."/>
            <person name="Demange N."/>
            <person name="Francino M.P."/>
            <person name="Goltsman E."/>
            <person name="Huang Y."/>
            <person name="Kopp O.R."/>
            <person name="Labarre L."/>
            <person name="Lapidus A."/>
            <person name="Lavire C."/>
            <person name="Marechal J."/>
            <person name="Martinez M."/>
            <person name="Mastronunzio J.E."/>
            <person name="Mullin B.C."/>
            <person name="Niemann J."/>
            <person name="Pujic P."/>
            <person name="Rawnsley T."/>
            <person name="Rouy Z."/>
            <person name="Schenowitz C."/>
            <person name="Sellstedt A."/>
            <person name="Tavares F."/>
            <person name="Tomkins J.P."/>
            <person name="Vallenet D."/>
            <person name="Valverde C."/>
            <person name="Wall L.G."/>
            <person name="Wang Y."/>
            <person name="Medigue C."/>
            <person name="Benson D.R."/>
        </authorList>
    </citation>
    <scope>NUCLEOTIDE SEQUENCE [LARGE SCALE GENOMIC DNA]</scope>
    <source>
        <strain evidence="5">DSM 45986 / CECT 9034 / ACN14a</strain>
    </source>
</reference>
<dbReference type="PANTHER" id="PTHR42760">
    <property type="entry name" value="SHORT-CHAIN DEHYDROGENASES/REDUCTASES FAMILY MEMBER"/>
    <property type="match status" value="1"/>
</dbReference>
<gene>
    <name evidence="4" type="ordered locus">FRAAL0420</name>
</gene>
<proteinExistence type="inferred from homology"/>
<dbReference type="GO" id="GO:0016616">
    <property type="term" value="F:oxidoreductase activity, acting on the CH-OH group of donors, NAD or NADP as acceptor"/>
    <property type="evidence" value="ECO:0007669"/>
    <property type="project" value="TreeGrafter"/>
</dbReference>
<keyword evidence="2 4" id="KW-0560">Oxidoreductase</keyword>
<dbReference type="GO" id="GO:0048038">
    <property type="term" value="F:quinone binding"/>
    <property type="evidence" value="ECO:0007669"/>
    <property type="project" value="TreeGrafter"/>
</dbReference>
<dbReference type="STRING" id="326424.FRAAL0420"/>
<feature type="domain" description="Ketoreductase" evidence="3">
    <location>
        <begin position="15"/>
        <end position="199"/>
    </location>
</feature>
<dbReference type="InterPro" id="IPR020904">
    <property type="entry name" value="Sc_DH/Rdtase_CS"/>
</dbReference>
<dbReference type="PANTHER" id="PTHR42760:SF133">
    <property type="entry name" value="3-OXOACYL-[ACYL-CARRIER-PROTEIN] REDUCTASE"/>
    <property type="match status" value="1"/>
</dbReference>
<dbReference type="EC" id="1.1.1.-" evidence="4"/>
<dbReference type="eggNOG" id="COG1028">
    <property type="taxonomic scope" value="Bacteria"/>
</dbReference>
<protein>
    <submittedName>
        <fullName evidence="4">Short-chain dehydrogenase/reductase</fullName>
        <ecNumber evidence="4">1.1.1.-</ecNumber>
    </submittedName>
</protein>
<evidence type="ECO:0000259" key="3">
    <source>
        <dbReference type="SMART" id="SM00822"/>
    </source>
</evidence>
<evidence type="ECO:0000256" key="2">
    <source>
        <dbReference type="ARBA" id="ARBA00023002"/>
    </source>
</evidence>
<dbReference type="Proteomes" id="UP000000657">
    <property type="component" value="Chromosome"/>
</dbReference>
<dbReference type="EMBL" id="CT573213">
    <property type="protein sequence ID" value="CAJ59095.1"/>
    <property type="molecule type" value="Genomic_DNA"/>
</dbReference>
<dbReference type="PRINTS" id="PR00080">
    <property type="entry name" value="SDRFAMILY"/>
</dbReference>
<dbReference type="InterPro" id="IPR057326">
    <property type="entry name" value="KR_dom"/>
</dbReference>
<dbReference type="PROSITE" id="PS00061">
    <property type="entry name" value="ADH_SHORT"/>
    <property type="match status" value="1"/>
</dbReference>
<evidence type="ECO:0000256" key="1">
    <source>
        <dbReference type="ARBA" id="ARBA00006484"/>
    </source>
</evidence>
<dbReference type="AlphaFoldDB" id="Q0RTK3"/>
<name>Q0RTK3_FRAAA</name>
<dbReference type="Gene3D" id="3.40.50.720">
    <property type="entry name" value="NAD(P)-binding Rossmann-like Domain"/>
    <property type="match status" value="1"/>
</dbReference>
<dbReference type="InterPro" id="IPR036291">
    <property type="entry name" value="NAD(P)-bd_dom_sf"/>
</dbReference>
<comment type="similarity">
    <text evidence="1">Belongs to the short-chain dehydrogenases/reductases (SDR) family.</text>
</comment>
<dbReference type="SUPFAM" id="SSF51735">
    <property type="entry name" value="NAD(P)-binding Rossmann-fold domains"/>
    <property type="match status" value="1"/>
</dbReference>
<dbReference type="FunFam" id="3.40.50.720:FF:000084">
    <property type="entry name" value="Short-chain dehydrogenase reductase"/>
    <property type="match status" value="1"/>
</dbReference>
<sequence length="262" mass="27382">MARSGSRGVVMSAARTVVVTGASGGIGSEIVNRFLAHGDTVVAADVSQEALDTWRARWDSGAPGGRHPSLHAVATDIASEESVAALVQVVQQSLGTVDVLINNAGRFPQTAFEEMSTDEWRQVIDVNLTGTFLMIRAFVPLLKASGRGRVVNIGSGSVFSGTPMQSHYVASKGGVLGLTRVLARELGGYGITVNVITPGLTVTPAAAAVLPEALLAEQRDARALHRDETPEDLVGPIFFLASDDAAFVTGQTLNVDGGRHLL</sequence>